<gene>
    <name evidence="1" type="ORF">L1987_45030</name>
</gene>
<reference evidence="2" key="1">
    <citation type="journal article" date="2022" name="Mol. Ecol. Resour.">
        <title>The genomes of chicory, endive, great burdock and yacon provide insights into Asteraceae palaeo-polyploidization history and plant inulin production.</title>
        <authorList>
            <person name="Fan W."/>
            <person name="Wang S."/>
            <person name="Wang H."/>
            <person name="Wang A."/>
            <person name="Jiang F."/>
            <person name="Liu H."/>
            <person name="Zhao H."/>
            <person name="Xu D."/>
            <person name="Zhang Y."/>
        </authorList>
    </citation>
    <scope>NUCLEOTIDE SEQUENCE [LARGE SCALE GENOMIC DNA]</scope>
    <source>
        <strain evidence="2">cv. Yunnan</strain>
    </source>
</reference>
<reference evidence="1 2" key="2">
    <citation type="journal article" date="2022" name="Mol. Ecol. Resour.">
        <title>The genomes of chicory, endive, great burdock and yacon provide insights into Asteraceae paleo-polyploidization history and plant inulin production.</title>
        <authorList>
            <person name="Fan W."/>
            <person name="Wang S."/>
            <person name="Wang H."/>
            <person name="Wang A."/>
            <person name="Jiang F."/>
            <person name="Liu H."/>
            <person name="Zhao H."/>
            <person name="Xu D."/>
            <person name="Zhang Y."/>
        </authorList>
    </citation>
    <scope>NUCLEOTIDE SEQUENCE [LARGE SCALE GENOMIC DNA]</scope>
    <source>
        <strain evidence="2">cv. Yunnan</strain>
        <tissue evidence="1">Leaves</tissue>
    </source>
</reference>
<sequence>MQHTFSQLLTQPFVPEQQPFIIDTQQYNQPPPSNDDEDEANDDDNVDFEESPTKKMIPANPGGARKKRNKRAYTPETLSSEAPIAPEVGAEPERPTRRQKTPSSSQSSKEEQFQKLLVEFNEISDVTKAEHEEKK</sequence>
<dbReference type="EMBL" id="CM042031">
    <property type="protein sequence ID" value="KAI3785904.1"/>
    <property type="molecule type" value="Genomic_DNA"/>
</dbReference>
<organism evidence="1 2">
    <name type="scientific">Smallanthus sonchifolius</name>
    <dbReference type="NCBI Taxonomy" id="185202"/>
    <lineage>
        <taxon>Eukaryota</taxon>
        <taxon>Viridiplantae</taxon>
        <taxon>Streptophyta</taxon>
        <taxon>Embryophyta</taxon>
        <taxon>Tracheophyta</taxon>
        <taxon>Spermatophyta</taxon>
        <taxon>Magnoliopsida</taxon>
        <taxon>eudicotyledons</taxon>
        <taxon>Gunneridae</taxon>
        <taxon>Pentapetalae</taxon>
        <taxon>asterids</taxon>
        <taxon>campanulids</taxon>
        <taxon>Asterales</taxon>
        <taxon>Asteraceae</taxon>
        <taxon>Asteroideae</taxon>
        <taxon>Heliantheae alliance</taxon>
        <taxon>Millerieae</taxon>
        <taxon>Smallanthus</taxon>
    </lineage>
</organism>
<name>A0ACB9GQH9_9ASTR</name>
<comment type="caution">
    <text evidence="1">The sequence shown here is derived from an EMBL/GenBank/DDBJ whole genome shotgun (WGS) entry which is preliminary data.</text>
</comment>
<protein>
    <submittedName>
        <fullName evidence="1">Uncharacterized protein</fullName>
    </submittedName>
</protein>
<evidence type="ECO:0000313" key="1">
    <source>
        <dbReference type="EMBL" id="KAI3785904.1"/>
    </source>
</evidence>
<accession>A0ACB9GQH9</accession>
<evidence type="ECO:0000313" key="2">
    <source>
        <dbReference type="Proteomes" id="UP001056120"/>
    </source>
</evidence>
<proteinExistence type="predicted"/>
<keyword evidence="2" id="KW-1185">Reference proteome</keyword>
<dbReference type="Proteomes" id="UP001056120">
    <property type="component" value="Linkage Group LG14"/>
</dbReference>